<gene>
    <name evidence="1" type="ORF">SAMN02745216_02035</name>
</gene>
<dbReference type="EMBL" id="FQZU01000010">
    <property type="protein sequence ID" value="SHJ66404.1"/>
    <property type="molecule type" value="Genomic_DNA"/>
</dbReference>
<dbReference type="STRING" id="1121393.SAMN02745216_02035"/>
<evidence type="ECO:0000313" key="2">
    <source>
        <dbReference type="Proteomes" id="UP000183994"/>
    </source>
</evidence>
<reference evidence="2" key="1">
    <citation type="submission" date="2016-11" db="EMBL/GenBank/DDBJ databases">
        <authorList>
            <person name="Varghese N."/>
            <person name="Submissions S."/>
        </authorList>
    </citation>
    <scope>NUCLEOTIDE SEQUENCE [LARGE SCALE GENOMIC DNA]</scope>
    <source>
        <strain evidence="2">DSM 16219</strain>
    </source>
</reference>
<name>A0A1M6L5N1_9BACT</name>
<dbReference type="OrthoDB" id="9807577at2"/>
<evidence type="ECO:0008006" key="3">
    <source>
        <dbReference type="Google" id="ProtNLM"/>
    </source>
</evidence>
<proteinExistence type="predicted"/>
<dbReference type="Proteomes" id="UP000183994">
    <property type="component" value="Unassembled WGS sequence"/>
</dbReference>
<dbReference type="InterPro" id="IPR012441">
    <property type="entry name" value="DUF1643"/>
</dbReference>
<keyword evidence="2" id="KW-1185">Reference proteome</keyword>
<accession>A0A1M6L5N1</accession>
<evidence type="ECO:0000313" key="1">
    <source>
        <dbReference type="EMBL" id="SHJ66404.1"/>
    </source>
</evidence>
<protein>
    <recommendedName>
        <fullName evidence="3">DUF1643 domain-containing protein</fullName>
    </recommendedName>
</protein>
<sequence length="163" mass="18397">MIKKALISPSGRYRWSLERIWDESGPIINFVGLNPSTADDKNDDQTIKLCIRFAKGWGYGGLIMTNLFAWRSRNPRAMEQAEYPVGEFNDEHILGAAHRSAGVVACWGARGNFQGRDKKVLALLVKRKNVMCLGLTKYGQPRHLIGLRKDTELCVFEKCRGDV</sequence>
<dbReference type="AlphaFoldDB" id="A0A1M6L5N1"/>
<dbReference type="RefSeq" id="WP_073475449.1">
    <property type="nucleotide sequence ID" value="NZ_FQZU01000010.1"/>
</dbReference>
<dbReference type="Pfam" id="PF07799">
    <property type="entry name" value="DUF1643"/>
    <property type="match status" value="1"/>
</dbReference>
<organism evidence="1 2">
    <name type="scientific">Desulfatibacillum alkenivorans DSM 16219</name>
    <dbReference type="NCBI Taxonomy" id="1121393"/>
    <lineage>
        <taxon>Bacteria</taxon>
        <taxon>Pseudomonadati</taxon>
        <taxon>Thermodesulfobacteriota</taxon>
        <taxon>Desulfobacteria</taxon>
        <taxon>Desulfobacterales</taxon>
        <taxon>Desulfatibacillaceae</taxon>
        <taxon>Desulfatibacillum</taxon>
    </lineage>
</organism>